<feature type="transmembrane region" description="Helical" evidence="1">
    <location>
        <begin position="43"/>
        <end position="65"/>
    </location>
</feature>
<reference evidence="2 3" key="1">
    <citation type="submission" date="2020-08" db="EMBL/GenBank/DDBJ databases">
        <title>Cohnella phylogeny.</title>
        <authorList>
            <person name="Dunlap C."/>
        </authorList>
    </citation>
    <scope>NUCLEOTIDE SEQUENCE [LARGE SCALE GENOMIC DNA]</scope>
    <source>
        <strain evidence="2 3">DSM 25239</strain>
    </source>
</reference>
<dbReference type="Pfam" id="PF20136">
    <property type="entry name" value="DUF6526"/>
    <property type="match status" value="1"/>
</dbReference>
<sequence>MKTQNYGNYVRYVPAFHFFLVPLGFVTLASAIALLFIAERSGMSLLAAALLISLSLMAVMTMFLARTFACKVQDRAIRAEENLRHFAMTGRLLDPRLTMEQIIALRFASDEEWPTLCGQAASERMAPDAIKRSVRCWRADHNRV</sequence>
<protein>
    <submittedName>
        <fullName evidence="2">Uncharacterized protein</fullName>
    </submittedName>
</protein>
<organism evidence="2 3">
    <name type="scientific">Cohnella xylanilytica</name>
    <dbReference type="NCBI Taxonomy" id="557555"/>
    <lineage>
        <taxon>Bacteria</taxon>
        <taxon>Bacillati</taxon>
        <taxon>Bacillota</taxon>
        <taxon>Bacilli</taxon>
        <taxon>Bacillales</taxon>
        <taxon>Paenibacillaceae</taxon>
        <taxon>Cohnella</taxon>
    </lineage>
</organism>
<keyword evidence="3" id="KW-1185">Reference proteome</keyword>
<dbReference type="EMBL" id="JACJVR010000012">
    <property type="protein sequence ID" value="MBB6690543.1"/>
    <property type="molecule type" value="Genomic_DNA"/>
</dbReference>
<keyword evidence="1" id="KW-0812">Transmembrane</keyword>
<comment type="caution">
    <text evidence="2">The sequence shown here is derived from an EMBL/GenBank/DDBJ whole genome shotgun (WGS) entry which is preliminary data.</text>
</comment>
<evidence type="ECO:0000256" key="1">
    <source>
        <dbReference type="SAM" id="Phobius"/>
    </source>
</evidence>
<dbReference type="AlphaFoldDB" id="A0A841TWJ4"/>
<dbReference type="Proteomes" id="UP000553776">
    <property type="component" value="Unassembled WGS sequence"/>
</dbReference>
<gene>
    <name evidence="2" type="ORF">H7B90_03920</name>
</gene>
<evidence type="ECO:0000313" key="2">
    <source>
        <dbReference type="EMBL" id="MBB6690543.1"/>
    </source>
</evidence>
<feature type="transmembrane region" description="Helical" evidence="1">
    <location>
        <begin position="12"/>
        <end position="37"/>
    </location>
</feature>
<dbReference type="RefSeq" id="WP_185134575.1">
    <property type="nucleotide sequence ID" value="NZ_BORM01000022.1"/>
</dbReference>
<proteinExistence type="predicted"/>
<name>A0A841TWJ4_9BACL</name>
<keyword evidence="1" id="KW-1133">Transmembrane helix</keyword>
<dbReference type="InterPro" id="IPR045385">
    <property type="entry name" value="DUF6526"/>
</dbReference>
<evidence type="ECO:0000313" key="3">
    <source>
        <dbReference type="Proteomes" id="UP000553776"/>
    </source>
</evidence>
<keyword evidence="1" id="KW-0472">Membrane</keyword>
<accession>A0A841TWJ4</accession>